<reference evidence="1 2" key="1">
    <citation type="journal article" date="2018" name="Sci. Rep.">
        <title>Genomic signatures of local adaptation to the degree of environmental predictability in rotifers.</title>
        <authorList>
            <person name="Franch-Gras L."/>
            <person name="Hahn C."/>
            <person name="Garcia-Roger E.M."/>
            <person name="Carmona M.J."/>
            <person name="Serra M."/>
            <person name="Gomez A."/>
        </authorList>
    </citation>
    <scope>NUCLEOTIDE SEQUENCE [LARGE SCALE GENOMIC DNA]</scope>
    <source>
        <strain evidence="1">HYR1</strain>
    </source>
</reference>
<gene>
    <name evidence="1" type="ORF">BpHYR1_043679</name>
</gene>
<name>A0A3M7RQW2_BRAPC</name>
<organism evidence="1 2">
    <name type="scientific">Brachionus plicatilis</name>
    <name type="common">Marine rotifer</name>
    <name type="synonym">Brachionus muelleri</name>
    <dbReference type="NCBI Taxonomy" id="10195"/>
    <lineage>
        <taxon>Eukaryota</taxon>
        <taxon>Metazoa</taxon>
        <taxon>Spiralia</taxon>
        <taxon>Gnathifera</taxon>
        <taxon>Rotifera</taxon>
        <taxon>Eurotatoria</taxon>
        <taxon>Monogononta</taxon>
        <taxon>Pseudotrocha</taxon>
        <taxon>Ploima</taxon>
        <taxon>Brachionidae</taxon>
        <taxon>Brachionus</taxon>
    </lineage>
</organism>
<sequence length="111" mass="13272">MEDSFLKIVMMERARVFRRSIMDTSLLIRFYQVQKGAGLKSNRYIAKAHSDTKKLFFLFPNFKRIKGILNLMINSKKTFSQAIDNRFLYLNFQKNSNNKFQITCYIRQVEN</sequence>
<accession>A0A3M7RQW2</accession>
<evidence type="ECO:0000313" key="1">
    <source>
        <dbReference type="EMBL" id="RNA25790.1"/>
    </source>
</evidence>
<proteinExistence type="predicted"/>
<dbReference type="EMBL" id="REGN01002854">
    <property type="protein sequence ID" value="RNA25790.1"/>
    <property type="molecule type" value="Genomic_DNA"/>
</dbReference>
<evidence type="ECO:0000313" key="2">
    <source>
        <dbReference type="Proteomes" id="UP000276133"/>
    </source>
</evidence>
<keyword evidence="2" id="KW-1185">Reference proteome</keyword>
<protein>
    <submittedName>
        <fullName evidence="1">Uncharacterized protein</fullName>
    </submittedName>
</protein>
<dbReference type="AlphaFoldDB" id="A0A3M7RQW2"/>
<dbReference type="Proteomes" id="UP000276133">
    <property type="component" value="Unassembled WGS sequence"/>
</dbReference>
<comment type="caution">
    <text evidence="1">The sequence shown here is derived from an EMBL/GenBank/DDBJ whole genome shotgun (WGS) entry which is preliminary data.</text>
</comment>